<feature type="domain" description="ABC transporter" evidence="12">
    <location>
        <begin position="1057"/>
        <end position="1294"/>
    </location>
</feature>
<dbReference type="GO" id="GO:0090374">
    <property type="term" value="P:oligopeptide export from mitochondrion"/>
    <property type="evidence" value="ECO:0007669"/>
    <property type="project" value="TreeGrafter"/>
</dbReference>
<feature type="transmembrane region" description="Helical" evidence="11">
    <location>
        <begin position="37"/>
        <end position="64"/>
    </location>
</feature>
<evidence type="ECO:0000256" key="7">
    <source>
        <dbReference type="ARBA" id="ARBA00022840"/>
    </source>
</evidence>
<dbReference type="PROSITE" id="PS00211">
    <property type="entry name" value="ABC_TRANSPORTER_1"/>
    <property type="match status" value="2"/>
</dbReference>
<dbReference type="GO" id="GO:0005524">
    <property type="term" value="F:ATP binding"/>
    <property type="evidence" value="ECO:0007669"/>
    <property type="project" value="UniProtKB-KW"/>
</dbReference>
<feature type="transmembrane region" description="Helical" evidence="11">
    <location>
        <begin position="258"/>
        <end position="286"/>
    </location>
</feature>
<dbReference type="Gene3D" id="1.20.1560.10">
    <property type="entry name" value="ABC transporter type 1, transmembrane domain"/>
    <property type="match status" value="2"/>
</dbReference>
<keyword evidence="6" id="KW-0547">Nucleotide-binding</keyword>
<keyword evidence="10" id="KW-0325">Glycoprotein</keyword>
<evidence type="ECO:0000256" key="2">
    <source>
        <dbReference type="ARBA" id="ARBA00007577"/>
    </source>
</evidence>
<dbReference type="CDD" id="cd18577">
    <property type="entry name" value="ABC_6TM_Pgp_ABCB1_D1_like"/>
    <property type="match status" value="1"/>
</dbReference>
<accession>A0A835Q4E2</accession>
<dbReference type="FunFam" id="1.20.1560.10:FF:000009">
    <property type="entry name" value="ABC transporter B family member 1"/>
    <property type="match status" value="1"/>
</dbReference>
<dbReference type="GO" id="GO:0015421">
    <property type="term" value="F:ABC-type oligopeptide transporter activity"/>
    <property type="evidence" value="ECO:0007669"/>
    <property type="project" value="TreeGrafter"/>
</dbReference>
<dbReference type="InterPro" id="IPR027417">
    <property type="entry name" value="P-loop_NTPase"/>
</dbReference>
<dbReference type="GO" id="GO:0005886">
    <property type="term" value="C:plasma membrane"/>
    <property type="evidence" value="ECO:0007669"/>
    <property type="project" value="UniProtKB-SubCell"/>
</dbReference>
<feature type="transmembrane region" description="Helical" evidence="11">
    <location>
        <begin position="298"/>
        <end position="316"/>
    </location>
</feature>
<reference evidence="14 15" key="1">
    <citation type="journal article" date="2020" name="Nat. Food">
        <title>A phased Vanilla planifolia genome enables genetic improvement of flavour and production.</title>
        <authorList>
            <person name="Hasing T."/>
            <person name="Tang H."/>
            <person name="Brym M."/>
            <person name="Khazi F."/>
            <person name="Huang T."/>
            <person name="Chambers A.H."/>
        </authorList>
    </citation>
    <scope>NUCLEOTIDE SEQUENCE [LARGE SCALE GENOMIC DNA]</scope>
    <source>
        <tissue evidence="14">Leaf</tissue>
    </source>
</reference>
<keyword evidence="8 11" id="KW-1133">Transmembrane helix</keyword>
<feature type="transmembrane region" description="Helical" evidence="11">
    <location>
        <begin position="185"/>
        <end position="205"/>
    </location>
</feature>
<gene>
    <name evidence="14" type="ORF">HPP92_021330</name>
</gene>
<organism evidence="14 15">
    <name type="scientific">Vanilla planifolia</name>
    <name type="common">Vanilla</name>
    <dbReference type="NCBI Taxonomy" id="51239"/>
    <lineage>
        <taxon>Eukaryota</taxon>
        <taxon>Viridiplantae</taxon>
        <taxon>Streptophyta</taxon>
        <taxon>Embryophyta</taxon>
        <taxon>Tracheophyta</taxon>
        <taxon>Spermatophyta</taxon>
        <taxon>Magnoliopsida</taxon>
        <taxon>Liliopsida</taxon>
        <taxon>Asparagales</taxon>
        <taxon>Orchidaceae</taxon>
        <taxon>Vanilloideae</taxon>
        <taxon>Vanilleae</taxon>
        <taxon>Vanilla</taxon>
    </lineage>
</organism>
<keyword evidence="3" id="KW-0813">Transport</keyword>
<evidence type="ECO:0000256" key="11">
    <source>
        <dbReference type="SAM" id="Phobius"/>
    </source>
</evidence>
<feature type="transmembrane region" description="Helical" evidence="11">
    <location>
        <begin position="776"/>
        <end position="799"/>
    </location>
</feature>
<feature type="domain" description="ABC transporter" evidence="12">
    <location>
        <begin position="362"/>
        <end position="598"/>
    </location>
</feature>
<dbReference type="EMBL" id="JADCNM010000011">
    <property type="protein sequence ID" value="KAG0462854.1"/>
    <property type="molecule type" value="Genomic_DNA"/>
</dbReference>
<dbReference type="CDD" id="cd03249">
    <property type="entry name" value="ABC_MTABC3_MDL1_MDL2"/>
    <property type="match status" value="2"/>
</dbReference>
<evidence type="ECO:0000256" key="1">
    <source>
        <dbReference type="ARBA" id="ARBA00004651"/>
    </source>
</evidence>
<evidence type="ECO:0000256" key="4">
    <source>
        <dbReference type="ARBA" id="ARBA00022692"/>
    </source>
</evidence>
<feature type="domain" description="ABC transmembrane type-1" evidence="13">
    <location>
        <begin position="41"/>
        <end position="327"/>
    </location>
</feature>
<dbReference type="InterPro" id="IPR003593">
    <property type="entry name" value="AAA+_ATPase"/>
</dbReference>
<comment type="caution">
    <text evidence="14">The sequence shown here is derived from an EMBL/GenBank/DDBJ whole genome shotgun (WGS) entry which is preliminary data.</text>
</comment>
<dbReference type="SMART" id="SM00382">
    <property type="entry name" value="AAA"/>
    <property type="match status" value="2"/>
</dbReference>
<dbReference type="PANTHER" id="PTHR43394">
    <property type="entry name" value="ATP-DEPENDENT PERMEASE MDL1, MITOCHONDRIAL"/>
    <property type="match status" value="1"/>
</dbReference>
<evidence type="ECO:0000256" key="9">
    <source>
        <dbReference type="ARBA" id="ARBA00023136"/>
    </source>
</evidence>
<evidence type="ECO:0000259" key="13">
    <source>
        <dbReference type="PROSITE" id="PS50929"/>
    </source>
</evidence>
<sequence length="1298" mass="141199">MGKTKETAHEGGDGEERKVEEKVAFHKLFSLADSTDVALMVVGGISAVAAGFAMPLLIFLFSRLVNSFGVSSRENVLDEVTKVVLQFIYLAVGACFVSCLQVSCWIATGERQATRIRTLYLKAIIRQDISFFDKETNIGEVIVSLSGDTILIQDAMGEKVGKFINQVSMFVGSFMVSFIEGWNLTLVMMCSIPFVIVAGAVMSLMMSKLSASGQLAYLEAGSIVEETVGSIRTVASFSGERQAIRMYNGLIRNAYKSVVLQAVGIGVGFGALALIIYCSYGLAVWYGARLTINGGYNGGNVISIVLAVTTGAMSLGETSPCLTAFSSGQVAAHKMFAVIHRKPDIDAYEISGMVLEDFKGDIKLRDVYFSYPARPDHLVFKGFSLHIPSGTTMALVGESGSGKSTVVSLVERFYDPQAGEVLIDGVNLKNLKLRWIREKIGLVGQEPVLFTTTIRENIAYGKEGANVEEVKRAAELANAAKFIEDMPNGLETRVGEHGTQLSGGQKQRIAIARAILRNPNILLLDEATSALDGESEQIVQDALMKIMVDRTTIIVAHRLSTVKNANTISVLQEGRIVEQGSHSELIKNSDGVYSKLVHLQDLNVTGKKWQTNMITKASSCKVTKSYTTHEYFGIPSLKSLSSSLRRRNLSLRLSFRSAARVDRHLDEQLKRSLRSTNPADVYPDNQLDLNLESTAEVNGHKGNKADQEEHAYSKERKQPPIWRLAYLNRPEITVLVLGSFASAVNGLIYPLFGIIISNAIKTFYEPPHQLRKHATFWSLMYVILGVIAFFVAPLQRYFFGVAGGKLIERLRSLSFERTVHQEISWFDDPANSSGVIGARLSSDAVRVNSLVGDTLSLMVQTLSTISAGLVIAFAANWELSLVILAIAPLLGLQGYIQMKALEGFISNAKVMYAEASQVASDSVSNIRTVASFCGEDRVMATYQDKCKLPIKQGIRKGIISGLGYGFSIFVLYSSYALCYYVGARFIRDGTITLSEMFRVFFALSMTAVGVSQTSALGPDVVEAKLSTASIFSIIDRVSKIDASISNGVVLADLKGEIEFQHVSFCYPTRSEVKILKDFCLILPSLKTIALVGESGSGKSTVISLIERFYDPVFGLILIDGVEIQKLKLSWLRQQLGLVSQEPVMFNGSIRSNIAFGKQGDASEDEIIAAANVANAHGFISSLSQGYDTNVGEKGVQLSGGQKQRIAIARAMIRNPRILLLDEATSALDAESEHVVQQALNRASKGRTTISIAHRLSTIKGADIIAVVKGGMIAEQGQHQELMSITNGAYASLVALHMA</sequence>
<dbReference type="Proteomes" id="UP000639772">
    <property type="component" value="Chromosome 11"/>
</dbReference>
<dbReference type="InterPro" id="IPR039421">
    <property type="entry name" value="Type_1_exporter"/>
</dbReference>
<dbReference type="OrthoDB" id="6500128at2759"/>
<name>A0A835Q4E2_VANPL</name>
<feature type="transmembrane region" description="Helical" evidence="11">
    <location>
        <begin position="732"/>
        <end position="756"/>
    </location>
</feature>
<feature type="transmembrane region" description="Helical" evidence="11">
    <location>
        <begin position="961"/>
        <end position="982"/>
    </location>
</feature>
<feature type="domain" description="ABC transmembrane type-1" evidence="13">
    <location>
        <begin position="736"/>
        <end position="1022"/>
    </location>
</feature>
<dbReference type="SUPFAM" id="SSF52540">
    <property type="entry name" value="P-loop containing nucleoside triphosphate hydrolases"/>
    <property type="match status" value="2"/>
</dbReference>
<feature type="transmembrane region" description="Helical" evidence="11">
    <location>
        <begin position="879"/>
        <end position="896"/>
    </location>
</feature>
<dbReference type="InterPro" id="IPR011527">
    <property type="entry name" value="ABC1_TM_dom"/>
</dbReference>
<dbReference type="SUPFAM" id="SSF90123">
    <property type="entry name" value="ABC transporter transmembrane region"/>
    <property type="match status" value="2"/>
</dbReference>
<evidence type="ECO:0000313" key="15">
    <source>
        <dbReference type="Proteomes" id="UP000639772"/>
    </source>
</evidence>
<dbReference type="GO" id="GO:0016887">
    <property type="term" value="F:ATP hydrolysis activity"/>
    <property type="evidence" value="ECO:0007669"/>
    <property type="project" value="InterPro"/>
</dbReference>
<protein>
    <submittedName>
        <fullName evidence="14">Uncharacterized protein</fullName>
    </submittedName>
</protein>
<dbReference type="PROSITE" id="PS50893">
    <property type="entry name" value="ABC_TRANSPORTER_2"/>
    <property type="match status" value="2"/>
</dbReference>
<keyword evidence="7" id="KW-0067">ATP-binding</keyword>
<comment type="subcellular location">
    <subcellularLocation>
        <location evidence="1">Cell membrane</location>
        <topology evidence="1">Multi-pass membrane protein</topology>
    </subcellularLocation>
</comment>
<dbReference type="PANTHER" id="PTHR43394:SF16">
    <property type="entry name" value="ABC TRANSPORTER B FAMILY MEMBER 4-LIKE ISOFORM X1"/>
    <property type="match status" value="1"/>
</dbReference>
<evidence type="ECO:0000256" key="10">
    <source>
        <dbReference type="ARBA" id="ARBA00023180"/>
    </source>
</evidence>
<evidence type="ECO:0000259" key="12">
    <source>
        <dbReference type="PROSITE" id="PS50893"/>
    </source>
</evidence>
<dbReference type="GO" id="GO:0010329">
    <property type="term" value="F:auxin efflux transmembrane transporter activity"/>
    <property type="evidence" value="ECO:0007669"/>
    <property type="project" value="UniProtKB-ARBA"/>
</dbReference>
<evidence type="ECO:0000313" key="14">
    <source>
        <dbReference type="EMBL" id="KAG0462854.1"/>
    </source>
</evidence>
<dbReference type="InterPro" id="IPR017871">
    <property type="entry name" value="ABC_transporter-like_CS"/>
</dbReference>
<comment type="similarity">
    <text evidence="2">Belongs to the ABC transporter superfamily. ABCB family. Multidrug resistance exporter (TC 3.A.1.201) subfamily.</text>
</comment>
<keyword evidence="5" id="KW-0677">Repeat</keyword>
<dbReference type="GO" id="GO:0010328">
    <property type="term" value="F:auxin influx transmembrane transporter activity"/>
    <property type="evidence" value="ECO:0007669"/>
    <property type="project" value="UniProtKB-ARBA"/>
</dbReference>
<dbReference type="Pfam" id="PF00005">
    <property type="entry name" value="ABC_tran"/>
    <property type="match status" value="2"/>
</dbReference>
<dbReference type="Gene3D" id="3.40.50.300">
    <property type="entry name" value="P-loop containing nucleotide triphosphate hydrolases"/>
    <property type="match status" value="2"/>
</dbReference>
<dbReference type="PROSITE" id="PS50929">
    <property type="entry name" value="ABC_TM1F"/>
    <property type="match status" value="2"/>
</dbReference>
<dbReference type="InterPro" id="IPR036640">
    <property type="entry name" value="ABC1_TM_sf"/>
</dbReference>
<evidence type="ECO:0000256" key="6">
    <source>
        <dbReference type="ARBA" id="ARBA00022741"/>
    </source>
</evidence>
<keyword evidence="9 11" id="KW-0472">Membrane</keyword>
<keyword evidence="4 11" id="KW-0812">Transmembrane</keyword>
<evidence type="ECO:0000256" key="5">
    <source>
        <dbReference type="ARBA" id="ARBA00022737"/>
    </source>
</evidence>
<evidence type="ECO:0000256" key="3">
    <source>
        <dbReference type="ARBA" id="ARBA00022448"/>
    </source>
</evidence>
<dbReference type="Pfam" id="PF00664">
    <property type="entry name" value="ABC_membrane"/>
    <property type="match status" value="2"/>
</dbReference>
<dbReference type="CDD" id="cd18578">
    <property type="entry name" value="ABC_6TM_Pgp_ABCB1_D2_like"/>
    <property type="match status" value="1"/>
</dbReference>
<dbReference type="InterPro" id="IPR003439">
    <property type="entry name" value="ABC_transporter-like_ATP-bd"/>
</dbReference>
<dbReference type="FunFam" id="3.40.50.300:FF:000066">
    <property type="entry name" value="ABC transporter B family member 1"/>
    <property type="match status" value="2"/>
</dbReference>
<feature type="transmembrane region" description="Helical" evidence="11">
    <location>
        <begin position="84"/>
        <end position="107"/>
    </location>
</feature>
<dbReference type="GO" id="GO:0005743">
    <property type="term" value="C:mitochondrial inner membrane"/>
    <property type="evidence" value="ECO:0007669"/>
    <property type="project" value="TreeGrafter"/>
</dbReference>
<proteinExistence type="inferred from homology"/>
<evidence type="ECO:0000256" key="8">
    <source>
        <dbReference type="ARBA" id="ARBA00022989"/>
    </source>
</evidence>